<protein>
    <submittedName>
        <fullName evidence="1">Methyltransferase, FkbM family</fullName>
    </submittedName>
</protein>
<dbReference type="EMBL" id="CP011304">
    <property type="protein sequence ID" value="AKE65347.1"/>
    <property type="molecule type" value="Genomic_DNA"/>
</dbReference>
<dbReference type="GO" id="GO:0008168">
    <property type="term" value="F:methyltransferase activity"/>
    <property type="evidence" value="ECO:0007669"/>
    <property type="project" value="UniProtKB-KW"/>
</dbReference>
<sequence>MILYENIAGNQGSNLAAARWLKGKGYRLYRYRPYRQELLEIESEADLQGILNVIALPEQELRD</sequence>
<accession>A0A0F6U598</accession>
<dbReference type="HOGENOM" id="CLU_207872_0_0_3"/>
<dbReference type="GO" id="GO:0032259">
    <property type="term" value="P:methylation"/>
    <property type="evidence" value="ECO:0007669"/>
    <property type="project" value="UniProtKB-KW"/>
</dbReference>
<keyword evidence="1" id="KW-0808">Transferase</keyword>
<reference evidence="1 2" key="1">
    <citation type="journal article" date="2015" name="Genome Announc.">
        <title>Complete Genome Sequence of Microcystis aeruginosa NIES-2549, a Bloom-Forming Cyanobacterium from Lake Kasumigaura, Japan.</title>
        <authorList>
            <person name="Yamaguchi H."/>
            <person name="Suzuki S."/>
            <person name="Tanabe Y."/>
            <person name="Osana Y."/>
            <person name="Shimura Y."/>
            <person name="Ishida K."/>
            <person name="Kawachi M."/>
        </authorList>
    </citation>
    <scope>NUCLEOTIDE SEQUENCE [LARGE SCALE GENOMIC DNA]</scope>
    <source>
        <strain evidence="1 2">NIES-2549</strain>
    </source>
</reference>
<dbReference type="PATRIC" id="fig|1641812.3.peg.3112"/>
<dbReference type="Proteomes" id="UP000034103">
    <property type="component" value="Chromosome"/>
</dbReference>
<keyword evidence="1" id="KW-0489">Methyltransferase</keyword>
<evidence type="ECO:0000313" key="1">
    <source>
        <dbReference type="EMBL" id="AKE65347.1"/>
    </source>
</evidence>
<name>A0A0F6U598_MICAE</name>
<dbReference type="AlphaFoldDB" id="A0A0F6U598"/>
<organism evidence="1 2">
    <name type="scientific">Microcystis aeruginosa NIES-2549</name>
    <dbReference type="NCBI Taxonomy" id="1641812"/>
    <lineage>
        <taxon>Bacteria</taxon>
        <taxon>Bacillati</taxon>
        <taxon>Cyanobacteriota</taxon>
        <taxon>Cyanophyceae</taxon>
        <taxon>Oscillatoriophycideae</taxon>
        <taxon>Chroococcales</taxon>
        <taxon>Microcystaceae</taxon>
        <taxon>Microcystis</taxon>
    </lineage>
</organism>
<gene>
    <name evidence="1" type="ORF">MYAER_3007</name>
</gene>
<dbReference type="RefSeq" id="WP_046662640.1">
    <property type="nucleotide sequence ID" value="NZ_CP011304.1"/>
</dbReference>
<proteinExistence type="predicted"/>
<evidence type="ECO:0000313" key="2">
    <source>
        <dbReference type="Proteomes" id="UP000034103"/>
    </source>
</evidence>